<feature type="transmembrane region" description="Helical" evidence="1">
    <location>
        <begin position="6"/>
        <end position="21"/>
    </location>
</feature>
<evidence type="ECO:0000313" key="4">
    <source>
        <dbReference type="WBParaSite" id="PgR078_g024_t01"/>
    </source>
</evidence>
<comment type="subcellular location">
    <subcellularLocation>
        <location evidence="1">Membrane</location>
        <topology evidence="1">Multi-pass membrane protein</topology>
    </subcellularLocation>
</comment>
<organism evidence="3 4">
    <name type="scientific">Parascaris univalens</name>
    <name type="common">Nematode worm</name>
    <dbReference type="NCBI Taxonomy" id="6257"/>
    <lineage>
        <taxon>Eukaryota</taxon>
        <taxon>Metazoa</taxon>
        <taxon>Ecdysozoa</taxon>
        <taxon>Nematoda</taxon>
        <taxon>Chromadorea</taxon>
        <taxon>Rhabditida</taxon>
        <taxon>Spirurina</taxon>
        <taxon>Ascaridomorpha</taxon>
        <taxon>Ascaridoidea</taxon>
        <taxon>Ascarididae</taxon>
        <taxon>Parascaris</taxon>
    </lineage>
</organism>
<keyword evidence="1" id="KW-1133">Transmembrane helix</keyword>
<dbReference type="Pfam" id="PF03134">
    <property type="entry name" value="TB2_DP1_HVA22"/>
    <property type="match status" value="1"/>
</dbReference>
<feature type="transmembrane region" description="Helical" evidence="1">
    <location>
        <begin position="41"/>
        <end position="65"/>
    </location>
</feature>
<protein>
    <recommendedName>
        <fullName evidence="1">Receptor expression-enhancing protein</fullName>
    </recommendedName>
</protein>
<dbReference type="GO" id="GO:0071782">
    <property type="term" value="C:endoplasmic reticulum tubular network"/>
    <property type="evidence" value="ECO:0007669"/>
    <property type="project" value="TreeGrafter"/>
</dbReference>
<evidence type="ECO:0000256" key="2">
    <source>
        <dbReference type="SAM" id="MobiDB-lite"/>
    </source>
</evidence>
<sequence length="255" mass="29816">MVSAVISRFVVLTAGTLYPAYRSYKAVRTKDVREYVKWMMYWIVFALFCFVETITDVIVSFWFPFYYELKIVFVFWLLSPWTKGASILYRKWVHPLLTKHEREIDEMLEQAKHESYNQVVRLGSRGLLCAREVIATAALKGQAQLVQQLQRSYSTSDIRRPLTVMKQMPTSEEHSEDDEIRIWEDDYRRHQVVTQSTATSDRPVDTIAEEDEEEGAVPPVARRTTRTSSRQRASPVDPSSEPVYNTLPRRSTRQH</sequence>
<dbReference type="AlphaFoldDB" id="A0A915C1D4"/>
<evidence type="ECO:0000313" key="3">
    <source>
        <dbReference type="Proteomes" id="UP000887569"/>
    </source>
</evidence>
<reference evidence="4" key="1">
    <citation type="submission" date="2022-11" db="UniProtKB">
        <authorList>
            <consortium name="WormBaseParasite"/>
        </authorList>
    </citation>
    <scope>IDENTIFICATION</scope>
</reference>
<dbReference type="PANTHER" id="PTHR12300:SF117">
    <property type="entry name" value="LP05237P-RELATED"/>
    <property type="match status" value="1"/>
</dbReference>
<comment type="similarity">
    <text evidence="1">Belongs to the DP1 family.</text>
</comment>
<dbReference type="WBParaSite" id="PgR078_g024_t01">
    <property type="protein sequence ID" value="PgR078_g024_t01"/>
    <property type="gene ID" value="PgR078_g024"/>
</dbReference>
<dbReference type="GO" id="GO:0008017">
    <property type="term" value="F:microtubule binding"/>
    <property type="evidence" value="ECO:0007669"/>
    <property type="project" value="TreeGrafter"/>
</dbReference>
<proteinExistence type="inferred from homology"/>
<dbReference type="InterPro" id="IPR004345">
    <property type="entry name" value="TB2_DP1_HVA22"/>
</dbReference>
<keyword evidence="1" id="KW-0472">Membrane</keyword>
<feature type="region of interest" description="Disordered" evidence="2">
    <location>
        <begin position="192"/>
        <end position="255"/>
    </location>
</feature>
<dbReference type="Proteomes" id="UP000887569">
    <property type="component" value="Unplaced"/>
</dbReference>
<accession>A0A915C1D4</accession>
<feature type="compositionally biased region" description="Low complexity" evidence="2">
    <location>
        <begin position="216"/>
        <end position="235"/>
    </location>
</feature>
<dbReference type="GO" id="GO:0005789">
    <property type="term" value="C:endoplasmic reticulum membrane"/>
    <property type="evidence" value="ECO:0007669"/>
    <property type="project" value="TreeGrafter"/>
</dbReference>
<keyword evidence="3" id="KW-1185">Reference proteome</keyword>
<dbReference type="PANTHER" id="PTHR12300">
    <property type="entry name" value="HVA22-LIKE PROTEINS"/>
    <property type="match status" value="1"/>
</dbReference>
<dbReference type="GO" id="GO:0005881">
    <property type="term" value="C:cytoplasmic microtubule"/>
    <property type="evidence" value="ECO:0007669"/>
    <property type="project" value="TreeGrafter"/>
</dbReference>
<dbReference type="GO" id="GO:0071786">
    <property type="term" value="P:endoplasmic reticulum tubular network organization"/>
    <property type="evidence" value="ECO:0007669"/>
    <property type="project" value="TreeGrafter"/>
</dbReference>
<evidence type="ECO:0000256" key="1">
    <source>
        <dbReference type="RuleBase" id="RU362006"/>
    </source>
</evidence>
<name>A0A915C1D4_PARUN</name>
<keyword evidence="1" id="KW-0812">Transmembrane</keyword>